<feature type="region of interest" description="Disordered" evidence="1">
    <location>
        <begin position="218"/>
        <end position="244"/>
    </location>
</feature>
<proteinExistence type="predicted"/>
<evidence type="ECO:0000256" key="3">
    <source>
        <dbReference type="SAM" id="SignalP"/>
    </source>
</evidence>
<dbReference type="AlphaFoldDB" id="V4C0M4"/>
<evidence type="ECO:0000313" key="4">
    <source>
        <dbReference type="EMBL" id="ESO94999.1"/>
    </source>
</evidence>
<accession>V4C0M4</accession>
<keyword evidence="2" id="KW-0812">Transmembrane</keyword>
<evidence type="ECO:0008006" key="6">
    <source>
        <dbReference type="Google" id="ProtNLM"/>
    </source>
</evidence>
<protein>
    <recommendedName>
        <fullName evidence="6">EMI domain-containing protein</fullName>
    </recommendedName>
</protein>
<dbReference type="EMBL" id="KB201701">
    <property type="protein sequence ID" value="ESO94999.1"/>
    <property type="molecule type" value="Genomic_DNA"/>
</dbReference>
<sequence>MVVPISILTLYLVYLLSLVTGEMCSKAVPVPRPAKRVHVLKRIPAACSNWDKSWTWLTKVDCGTKYKLDYVTVAPKEILKYKLTYVCCNGDTNCQKGHQVSGFDTSDEKFLAIVLGSTAAAVLILIIVITISVCHKRRGIQCPLFCEDTNHTYETPDDDVNESNGEGELDIGDNGAKIPEAMYEEIADYKKEPAIEKDEELPRYTDLFKEKLTKNDLLEAPDPFNNATAPPLTPDKRETDYNSEQNVTQVKEVLSGTAKILQKSPPTGKNSDSKDISYYNCDDNKNDFKSADISPSLLHPKQDSDSISNVSNCSTYEQLLDPVIREKAEIHEYQGLLEKNHSCDNVIDETTRLTSEPSSPSLHSPNGRVDVANC</sequence>
<gene>
    <name evidence="4" type="ORF">LOTGIDRAFT_160754</name>
</gene>
<dbReference type="RefSeq" id="XP_009054201.1">
    <property type="nucleotide sequence ID" value="XM_009055953.1"/>
</dbReference>
<dbReference type="HOGENOM" id="CLU_740308_0_0_1"/>
<keyword evidence="5" id="KW-1185">Reference proteome</keyword>
<reference evidence="4 5" key="1">
    <citation type="journal article" date="2013" name="Nature">
        <title>Insights into bilaterian evolution from three spiralian genomes.</title>
        <authorList>
            <person name="Simakov O."/>
            <person name="Marletaz F."/>
            <person name="Cho S.J."/>
            <person name="Edsinger-Gonzales E."/>
            <person name="Havlak P."/>
            <person name="Hellsten U."/>
            <person name="Kuo D.H."/>
            <person name="Larsson T."/>
            <person name="Lv J."/>
            <person name="Arendt D."/>
            <person name="Savage R."/>
            <person name="Osoegawa K."/>
            <person name="de Jong P."/>
            <person name="Grimwood J."/>
            <person name="Chapman J.A."/>
            <person name="Shapiro H."/>
            <person name="Aerts A."/>
            <person name="Otillar R.P."/>
            <person name="Terry A.Y."/>
            <person name="Boore J.L."/>
            <person name="Grigoriev I.V."/>
            <person name="Lindberg D.R."/>
            <person name="Seaver E.C."/>
            <person name="Weisblat D.A."/>
            <person name="Putnam N.H."/>
            <person name="Rokhsar D.S."/>
        </authorList>
    </citation>
    <scope>NUCLEOTIDE SEQUENCE [LARGE SCALE GENOMIC DNA]</scope>
</reference>
<organism evidence="4 5">
    <name type="scientific">Lottia gigantea</name>
    <name type="common">Giant owl limpet</name>
    <dbReference type="NCBI Taxonomy" id="225164"/>
    <lineage>
        <taxon>Eukaryota</taxon>
        <taxon>Metazoa</taxon>
        <taxon>Spiralia</taxon>
        <taxon>Lophotrochozoa</taxon>
        <taxon>Mollusca</taxon>
        <taxon>Gastropoda</taxon>
        <taxon>Patellogastropoda</taxon>
        <taxon>Lottioidea</taxon>
        <taxon>Lottiidae</taxon>
        <taxon>Lottia</taxon>
    </lineage>
</organism>
<keyword evidence="2" id="KW-0472">Membrane</keyword>
<feature type="compositionally biased region" description="Polar residues" evidence="1">
    <location>
        <begin position="352"/>
        <end position="364"/>
    </location>
</feature>
<evidence type="ECO:0000256" key="1">
    <source>
        <dbReference type="SAM" id="MobiDB-lite"/>
    </source>
</evidence>
<keyword evidence="2" id="KW-1133">Transmembrane helix</keyword>
<feature type="signal peptide" evidence="3">
    <location>
        <begin position="1"/>
        <end position="21"/>
    </location>
</feature>
<evidence type="ECO:0000256" key="2">
    <source>
        <dbReference type="SAM" id="Phobius"/>
    </source>
</evidence>
<feature type="transmembrane region" description="Helical" evidence="2">
    <location>
        <begin position="110"/>
        <end position="131"/>
    </location>
</feature>
<keyword evidence="3" id="KW-0732">Signal</keyword>
<dbReference type="Proteomes" id="UP000030746">
    <property type="component" value="Unassembled WGS sequence"/>
</dbReference>
<dbReference type="KEGG" id="lgi:LOTGIDRAFT_160754"/>
<dbReference type="GeneID" id="20238489"/>
<feature type="region of interest" description="Disordered" evidence="1">
    <location>
        <begin position="351"/>
        <end position="374"/>
    </location>
</feature>
<dbReference type="OrthoDB" id="6141375at2759"/>
<name>V4C0M4_LOTGI</name>
<feature type="region of interest" description="Disordered" evidence="1">
    <location>
        <begin position="257"/>
        <end position="278"/>
    </location>
</feature>
<dbReference type="CTD" id="20238489"/>
<evidence type="ECO:0000313" key="5">
    <source>
        <dbReference type="Proteomes" id="UP000030746"/>
    </source>
</evidence>
<feature type="chain" id="PRO_5004719820" description="EMI domain-containing protein" evidence="3">
    <location>
        <begin position="22"/>
        <end position="374"/>
    </location>
</feature>